<evidence type="ECO:0000313" key="3">
    <source>
        <dbReference type="Proteomes" id="UP000245910"/>
    </source>
</evidence>
<dbReference type="OrthoDB" id="428177at2759"/>
<keyword evidence="3" id="KW-1185">Reference proteome</keyword>
<sequence length="247" mass="25877">MPFIISFSFLVGAIVAPVSASIYPVNVPSGFFTGAQTGIGSWYRASSNPDSTNGQSWCGYKYYNSDPVFAVSLKAMGGATWNSNPDAWRAQTRKYCGLEAKVTDPVTGKSKLMYIGDSFDDGWVRSPGSIDIMIDAFSAIHGNPNGNKNDVIKDVQWEFTGNVNTQYAAPGASWPAKSGSSGSGTSDGALGSKCDGNTKLCKSGLTCLSPDGICSDQACNWGCQGWSCSASAPCQKPTTCVSGVCKA</sequence>
<evidence type="ECO:0000256" key="1">
    <source>
        <dbReference type="SAM" id="SignalP"/>
    </source>
</evidence>
<name>A0A2L2T1D7_9HYPO</name>
<dbReference type="Proteomes" id="UP000245910">
    <property type="component" value="Chromosome II"/>
</dbReference>
<dbReference type="Gene3D" id="2.40.40.10">
    <property type="entry name" value="RlpA-like domain"/>
    <property type="match status" value="1"/>
</dbReference>
<accession>A0A2L2T1D7</accession>
<protein>
    <recommendedName>
        <fullName evidence="4">Chitinase</fullName>
    </recommendedName>
</protein>
<evidence type="ECO:0008006" key="4">
    <source>
        <dbReference type="Google" id="ProtNLM"/>
    </source>
</evidence>
<feature type="chain" id="PRO_5014662912" description="Chitinase" evidence="1">
    <location>
        <begin position="21"/>
        <end position="247"/>
    </location>
</feature>
<evidence type="ECO:0000313" key="2">
    <source>
        <dbReference type="EMBL" id="CEI63209.1"/>
    </source>
</evidence>
<dbReference type="AlphaFoldDB" id="A0A2L2T1D7"/>
<dbReference type="EMBL" id="LN649230">
    <property type="protein sequence ID" value="CEI63209.1"/>
    <property type="molecule type" value="Genomic_DNA"/>
</dbReference>
<reference evidence="3" key="1">
    <citation type="submission" date="2014-10" db="EMBL/GenBank/DDBJ databases">
        <authorList>
            <person name="King R."/>
        </authorList>
    </citation>
    <scope>NUCLEOTIDE SEQUENCE [LARGE SCALE GENOMIC DNA]</scope>
    <source>
        <strain evidence="3">A3/5</strain>
    </source>
</reference>
<proteinExistence type="predicted"/>
<dbReference type="SUPFAM" id="SSF50685">
    <property type="entry name" value="Barwin-like endoglucanases"/>
    <property type="match status" value="1"/>
</dbReference>
<feature type="signal peptide" evidence="1">
    <location>
        <begin position="1"/>
        <end position="20"/>
    </location>
</feature>
<dbReference type="InterPro" id="IPR036908">
    <property type="entry name" value="RlpA-like_sf"/>
</dbReference>
<keyword evidence="1" id="KW-0732">Signal</keyword>
<organism evidence="2 3">
    <name type="scientific">Fusarium venenatum</name>
    <dbReference type="NCBI Taxonomy" id="56646"/>
    <lineage>
        <taxon>Eukaryota</taxon>
        <taxon>Fungi</taxon>
        <taxon>Dikarya</taxon>
        <taxon>Ascomycota</taxon>
        <taxon>Pezizomycotina</taxon>
        <taxon>Sordariomycetes</taxon>
        <taxon>Hypocreomycetidae</taxon>
        <taxon>Hypocreales</taxon>
        <taxon>Nectriaceae</taxon>
        <taxon>Fusarium</taxon>
    </lineage>
</organism>